<sequence length="405" mass="43874">MPEAKSHELFQEPAPSGSPGPTTAQDSDSPSDAGEAPATAKAGNEKPSDIVHALEIEHGIKEKALIRKIDYKLLPALGLLYLLSFLDRSNAILVSVSEIVTLAVGSFHTDSRTAGNEFRRTLCSRGHLLNSGCLLSVSHGGIVATLLGIVHNLAGFLSARFFLGVAEAGYFPAVVYILSMYYKRDERQYRISLFFSAASLAGAFGGILAYPTIIRDLGYSSWRAQLLTVPVYAFSFATTLTVAIYSERLKQRAIFIAGSSFFAIIGYIMLLANTDPTGRPGLSYAGTFFAAGGIYPATALVLSWPAINVSGQTKRAIGNAMQITIGNCGAILGTQLYRANDGPRFIIGHSFALGYLAANILVCATLRFILKRENTRREQIAKEVKEIGELTDWPGDSDPRWRFQY</sequence>
<feature type="transmembrane region" description="Helical" evidence="7">
    <location>
        <begin position="161"/>
        <end position="181"/>
    </location>
</feature>
<feature type="transmembrane region" description="Helical" evidence="7">
    <location>
        <begin position="128"/>
        <end position="149"/>
    </location>
</feature>
<evidence type="ECO:0000256" key="6">
    <source>
        <dbReference type="SAM" id="MobiDB-lite"/>
    </source>
</evidence>
<keyword evidence="9" id="KW-1185">Reference proteome</keyword>
<evidence type="ECO:0000256" key="4">
    <source>
        <dbReference type="ARBA" id="ARBA00022989"/>
    </source>
</evidence>
<feature type="transmembrane region" description="Helical" evidence="7">
    <location>
        <begin position="346"/>
        <end position="370"/>
    </location>
</feature>
<name>C9S9I1_VERA1</name>
<keyword evidence="4 7" id="KW-1133">Transmembrane helix</keyword>
<dbReference type="KEGG" id="val:VDBG_02153"/>
<comment type="subcellular location">
    <subcellularLocation>
        <location evidence="1">Membrane</location>
        <topology evidence="1">Multi-pass membrane protein</topology>
    </subcellularLocation>
</comment>
<dbReference type="PANTHER" id="PTHR43791">
    <property type="entry name" value="PERMEASE-RELATED"/>
    <property type="match status" value="1"/>
</dbReference>
<dbReference type="OMA" id="HAFALAY"/>
<evidence type="ECO:0000256" key="7">
    <source>
        <dbReference type="SAM" id="Phobius"/>
    </source>
</evidence>
<dbReference type="AlphaFoldDB" id="C9S9I1"/>
<evidence type="ECO:0000313" key="9">
    <source>
        <dbReference type="Proteomes" id="UP000008698"/>
    </source>
</evidence>
<dbReference type="InterPro" id="IPR036259">
    <property type="entry name" value="MFS_trans_sf"/>
</dbReference>
<feature type="compositionally biased region" description="Polar residues" evidence="6">
    <location>
        <begin position="19"/>
        <end position="30"/>
    </location>
</feature>
<dbReference type="Gene3D" id="1.20.1250.20">
    <property type="entry name" value="MFS general substrate transporter like domains"/>
    <property type="match status" value="2"/>
</dbReference>
<gene>
    <name evidence="8" type="ORF">VDBG_02153</name>
</gene>
<dbReference type="SUPFAM" id="SSF103473">
    <property type="entry name" value="MFS general substrate transporter"/>
    <property type="match status" value="1"/>
</dbReference>
<feature type="transmembrane region" description="Helical" evidence="7">
    <location>
        <begin position="226"/>
        <end position="246"/>
    </location>
</feature>
<dbReference type="FunFam" id="1.20.1250.20:FF:000068">
    <property type="entry name" value="MFS general substrate transporter"/>
    <property type="match status" value="1"/>
</dbReference>
<feature type="transmembrane region" description="Helical" evidence="7">
    <location>
        <begin position="193"/>
        <end position="214"/>
    </location>
</feature>
<dbReference type="InterPro" id="IPR011701">
    <property type="entry name" value="MFS"/>
</dbReference>
<dbReference type="Proteomes" id="UP000008698">
    <property type="component" value="Unassembled WGS sequence"/>
</dbReference>
<accession>C9S9I1</accession>
<feature type="transmembrane region" description="Helical" evidence="7">
    <location>
        <begin position="253"/>
        <end position="272"/>
    </location>
</feature>
<dbReference type="EMBL" id="DS985215">
    <property type="protein sequence ID" value="EEY16044.1"/>
    <property type="molecule type" value="Genomic_DNA"/>
</dbReference>
<keyword evidence="3 7" id="KW-0812">Transmembrane</keyword>
<evidence type="ECO:0000256" key="5">
    <source>
        <dbReference type="ARBA" id="ARBA00023136"/>
    </source>
</evidence>
<evidence type="ECO:0008006" key="10">
    <source>
        <dbReference type="Google" id="ProtNLM"/>
    </source>
</evidence>
<dbReference type="RefSeq" id="XP_003007965.1">
    <property type="nucleotide sequence ID" value="XM_003007919.1"/>
</dbReference>
<dbReference type="OrthoDB" id="2962993at2759"/>
<feature type="compositionally biased region" description="Basic and acidic residues" evidence="6">
    <location>
        <begin position="1"/>
        <end position="10"/>
    </location>
</feature>
<evidence type="ECO:0000256" key="2">
    <source>
        <dbReference type="ARBA" id="ARBA00022448"/>
    </source>
</evidence>
<feature type="region of interest" description="Disordered" evidence="6">
    <location>
        <begin position="1"/>
        <end position="44"/>
    </location>
</feature>
<dbReference type="GO" id="GO:0022857">
    <property type="term" value="F:transmembrane transporter activity"/>
    <property type="evidence" value="ECO:0007669"/>
    <property type="project" value="InterPro"/>
</dbReference>
<proteinExistence type="predicted"/>
<reference evidence="9" key="1">
    <citation type="journal article" date="2011" name="PLoS Pathog.">
        <title>Comparative genomics yields insights into niche adaptation of plant vascular wilt pathogens.</title>
        <authorList>
            <person name="Klosterman S.J."/>
            <person name="Subbarao K.V."/>
            <person name="Kang S."/>
            <person name="Veronese P."/>
            <person name="Gold S.E."/>
            <person name="Thomma B.P.H.J."/>
            <person name="Chen Z."/>
            <person name="Henrissat B."/>
            <person name="Lee Y.-H."/>
            <person name="Park J."/>
            <person name="Garcia-Pedrajas M.D."/>
            <person name="Barbara D.J."/>
            <person name="Anchieta A."/>
            <person name="de Jonge R."/>
            <person name="Santhanam P."/>
            <person name="Maruthachalam K."/>
            <person name="Atallah Z."/>
            <person name="Amyotte S.G."/>
            <person name="Paz Z."/>
            <person name="Inderbitzin P."/>
            <person name="Hayes R.J."/>
            <person name="Heiman D.I."/>
            <person name="Young S."/>
            <person name="Zeng Q."/>
            <person name="Engels R."/>
            <person name="Galagan J."/>
            <person name="Cuomo C.A."/>
            <person name="Dobinson K.F."/>
            <person name="Ma L.-J."/>
        </authorList>
    </citation>
    <scope>NUCLEOTIDE SEQUENCE [LARGE SCALE GENOMIC DNA]</scope>
    <source>
        <strain evidence="9">VaMs.102 / ATCC MYA-4576 / FGSC 10136</strain>
    </source>
</reference>
<evidence type="ECO:0000256" key="3">
    <source>
        <dbReference type="ARBA" id="ARBA00022692"/>
    </source>
</evidence>
<feature type="transmembrane region" description="Helical" evidence="7">
    <location>
        <begin position="316"/>
        <end position="334"/>
    </location>
</feature>
<feature type="transmembrane region" description="Helical" evidence="7">
    <location>
        <begin position="284"/>
        <end position="304"/>
    </location>
</feature>
<keyword evidence="5 7" id="KW-0472">Membrane</keyword>
<evidence type="ECO:0000313" key="8">
    <source>
        <dbReference type="EMBL" id="EEY16044.1"/>
    </source>
</evidence>
<dbReference type="eggNOG" id="KOG2533">
    <property type="taxonomic scope" value="Eukaryota"/>
</dbReference>
<dbReference type="GO" id="GO:0016020">
    <property type="term" value="C:membrane"/>
    <property type="evidence" value="ECO:0007669"/>
    <property type="project" value="UniProtKB-SubCell"/>
</dbReference>
<dbReference type="Pfam" id="PF07690">
    <property type="entry name" value="MFS_1"/>
    <property type="match status" value="1"/>
</dbReference>
<dbReference type="PANTHER" id="PTHR43791:SF22">
    <property type="entry name" value="TRANSPORTER, PUTATIVE (AFU_ORTHOLOGUE AFUA_6G11320)-RELATED"/>
    <property type="match status" value="1"/>
</dbReference>
<dbReference type="HOGENOM" id="CLU_001265_0_1_1"/>
<protein>
    <recommendedName>
        <fullName evidence="10">Major facilitator superfamily (MFS) profile domain-containing protein</fullName>
    </recommendedName>
</protein>
<keyword evidence="2" id="KW-0813">Transport</keyword>
<evidence type="ECO:0000256" key="1">
    <source>
        <dbReference type="ARBA" id="ARBA00004141"/>
    </source>
</evidence>
<dbReference type="GeneID" id="9536000"/>
<organism evidence="9">
    <name type="scientific">Verticillium alfalfae (strain VaMs.102 / ATCC MYA-4576 / FGSC 10136)</name>
    <name type="common">Verticillium wilt of alfalfa</name>
    <name type="synonym">Verticillium albo-atrum</name>
    <dbReference type="NCBI Taxonomy" id="526221"/>
    <lineage>
        <taxon>Eukaryota</taxon>
        <taxon>Fungi</taxon>
        <taxon>Dikarya</taxon>
        <taxon>Ascomycota</taxon>
        <taxon>Pezizomycotina</taxon>
        <taxon>Sordariomycetes</taxon>
        <taxon>Hypocreomycetidae</taxon>
        <taxon>Glomerellales</taxon>
        <taxon>Plectosphaerellaceae</taxon>
        <taxon>Verticillium</taxon>
    </lineage>
</organism>